<dbReference type="Gene3D" id="3.20.20.70">
    <property type="entry name" value="Aldolase class I"/>
    <property type="match status" value="1"/>
</dbReference>
<evidence type="ECO:0000256" key="4">
    <source>
        <dbReference type="ARBA" id="ARBA00012890"/>
    </source>
</evidence>
<protein>
    <recommendedName>
        <fullName evidence="4">3-hexulose-6-phosphate synthase</fullName>
        <ecNumber evidence="4">4.1.2.43</ecNumber>
    </recommendedName>
</protein>
<comment type="catalytic activity">
    <reaction evidence="1">
        <text>D-ribulose 5-phosphate + formaldehyde = D-arabino-hex-3-ulose 6-phosphate</text>
        <dbReference type="Rhea" id="RHEA:25201"/>
        <dbReference type="ChEBI" id="CHEBI:16842"/>
        <dbReference type="ChEBI" id="CHEBI:58121"/>
        <dbReference type="ChEBI" id="CHEBI:58542"/>
        <dbReference type="EC" id="4.1.2.43"/>
    </reaction>
</comment>
<dbReference type="RefSeq" id="WP_245751595.1">
    <property type="nucleotide sequence ID" value="NZ_FODJ01000003.1"/>
</dbReference>
<name>A0A1H8LDM0_9BACI</name>
<keyword evidence="6" id="KW-0456">Lyase</keyword>
<organism evidence="9 10">
    <name type="scientific">Amphibacillus marinus</name>
    <dbReference type="NCBI Taxonomy" id="872970"/>
    <lineage>
        <taxon>Bacteria</taxon>
        <taxon>Bacillati</taxon>
        <taxon>Bacillota</taxon>
        <taxon>Bacilli</taxon>
        <taxon>Bacillales</taxon>
        <taxon>Bacillaceae</taxon>
        <taxon>Amphibacillus</taxon>
    </lineage>
</organism>
<dbReference type="GO" id="GO:0006730">
    <property type="term" value="P:one-carbon metabolic process"/>
    <property type="evidence" value="ECO:0007669"/>
    <property type="project" value="UniProtKB-KW"/>
</dbReference>
<evidence type="ECO:0000256" key="3">
    <source>
        <dbReference type="ARBA" id="ARBA00006350"/>
    </source>
</evidence>
<dbReference type="SMART" id="SM00934">
    <property type="entry name" value="OMPdecase"/>
    <property type="match status" value="1"/>
</dbReference>
<evidence type="ECO:0000313" key="9">
    <source>
        <dbReference type="EMBL" id="SEO03264.1"/>
    </source>
</evidence>
<sequence length="212" mass="23713">MMKIQLALDRLTINQAIALTNKVVDFVDVIEVGTSLIKEFGMGSVSELKQAFPTKQILADIKTIDNARYELELCYQAGADITTVMGSAHPLTIEQCIQFAQANNKDLMIDLLNLNAHQKEQLFANADDHLYFCEHISKDEQELGIPRKKTFSRRDDKLRRIAIAGGITIQTLPQYIQQQPNIIIVGSAITQADDPVEVAKELSKHIRGADHE</sequence>
<dbReference type="GO" id="GO:0019854">
    <property type="term" value="P:L-ascorbic acid catabolic process"/>
    <property type="evidence" value="ECO:0007669"/>
    <property type="project" value="TreeGrafter"/>
</dbReference>
<dbReference type="GO" id="GO:0004590">
    <property type="term" value="F:orotidine-5'-phosphate decarboxylase activity"/>
    <property type="evidence" value="ECO:0007669"/>
    <property type="project" value="InterPro"/>
</dbReference>
<reference evidence="9 10" key="1">
    <citation type="submission" date="2016-10" db="EMBL/GenBank/DDBJ databases">
        <authorList>
            <person name="de Groot N.N."/>
        </authorList>
    </citation>
    <scope>NUCLEOTIDE SEQUENCE [LARGE SCALE GENOMIC DNA]</scope>
    <source>
        <strain evidence="9 10">CGMCC 1.10434</strain>
    </source>
</reference>
<dbReference type="FunFam" id="3.20.20.70:FF:000022">
    <property type="entry name" value="3-keto-L-gulonate-6-phosphate decarboxylase UlaD"/>
    <property type="match status" value="1"/>
</dbReference>
<dbReference type="STRING" id="872970.SAMN04488134_103172"/>
<dbReference type="GO" id="GO:0006207">
    <property type="term" value="P:'de novo' pyrimidine nucleobase biosynthetic process"/>
    <property type="evidence" value="ECO:0007669"/>
    <property type="project" value="InterPro"/>
</dbReference>
<dbReference type="InterPro" id="IPR017553">
    <property type="entry name" value="3-hexulose-6-phosphate_synth"/>
</dbReference>
<dbReference type="InterPro" id="IPR013785">
    <property type="entry name" value="Aldolase_TIM"/>
</dbReference>
<comment type="similarity">
    <text evidence="3">Belongs to the HPS/KGPDC family. HPS subfamily.</text>
</comment>
<dbReference type="SUPFAM" id="SSF51366">
    <property type="entry name" value="Ribulose-phoshate binding barrel"/>
    <property type="match status" value="1"/>
</dbReference>
<dbReference type="NCBIfam" id="TIGR03128">
    <property type="entry name" value="RuMP_HxlA"/>
    <property type="match status" value="1"/>
</dbReference>
<dbReference type="InterPro" id="IPR041710">
    <property type="entry name" value="HPS/KGPDC"/>
</dbReference>
<keyword evidence="5" id="KW-0554">One-carbon metabolism</keyword>
<feature type="domain" description="Orotidine 5'-phosphate decarboxylase" evidence="8">
    <location>
        <begin position="3"/>
        <end position="202"/>
    </location>
</feature>
<dbReference type="CDD" id="cd04726">
    <property type="entry name" value="KGPDC_HPS"/>
    <property type="match status" value="1"/>
</dbReference>
<dbReference type="PANTHER" id="PTHR35039:SF3">
    <property type="entry name" value="3-KETO-L-GULONATE-6-PHOSPHATE DECARBOXYLASE SGBH-RELATED"/>
    <property type="match status" value="1"/>
</dbReference>
<evidence type="ECO:0000256" key="1">
    <source>
        <dbReference type="ARBA" id="ARBA00000718"/>
    </source>
</evidence>
<keyword evidence="10" id="KW-1185">Reference proteome</keyword>
<dbReference type="InterPro" id="IPR011060">
    <property type="entry name" value="RibuloseP-bd_barrel"/>
</dbReference>
<dbReference type="Proteomes" id="UP000199300">
    <property type="component" value="Unassembled WGS sequence"/>
</dbReference>
<accession>A0A1H8LDM0</accession>
<gene>
    <name evidence="9" type="ORF">SAMN04488134_103172</name>
</gene>
<dbReference type="PANTHER" id="PTHR35039">
    <property type="entry name" value="3-KETO-L-GULONATE-6-PHOSPHATE DECARBOXYLASE SGBH-RELATED"/>
    <property type="match status" value="1"/>
</dbReference>
<dbReference type="InterPro" id="IPR001754">
    <property type="entry name" value="OMPdeCOase_dom"/>
</dbReference>
<evidence type="ECO:0000259" key="8">
    <source>
        <dbReference type="SMART" id="SM00934"/>
    </source>
</evidence>
<evidence type="ECO:0000256" key="5">
    <source>
        <dbReference type="ARBA" id="ARBA00022563"/>
    </source>
</evidence>
<dbReference type="Pfam" id="PF00215">
    <property type="entry name" value="OMPdecase"/>
    <property type="match status" value="1"/>
</dbReference>
<evidence type="ECO:0000256" key="6">
    <source>
        <dbReference type="ARBA" id="ARBA00023239"/>
    </source>
</evidence>
<evidence type="ECO:0000256" key="7">
    <source>
        <dbReference type="ARBA" id="ARBA00023277"/>
    </source>
</evidence>
<dbReference type="GO" id="GO:0043801">
    <property type="term" value="F:hexulose-6-phosphate synthase activity"/>
    <property type="evidence" value="ECO:0007669"/>
    <property type="project" value="UniProtKB-EC"/>
</dbReference>
<dbReference type="EC" id="4.1.2.43" evidence="4"/>
<dbReference type="GO" id="GO:0033982">
    <property type="term" value="F:3-dehydro-L-gulonate-6-phosphate decarboxylase activity"/>
    <property type="evidence" value="ECO:0007669"/>
    <property type="project" value="TreeGrafter"/>
</dbReference>
<dbReference type="AlphaFoldDB" id="A0A1H8LDM0"/>
<dbReference type="EMBL" id="FODJ01000003">
    <property type="protein sequence ID" value="SEO03264.1"/>
    <property type="molecule type" value="Genomic_DNA"/>
</dbReference>
<keyword evidence="7" id="KW-0119">Carbohydrate metabolism</keyword>
<comment type="pathway">
    <text evidence="2">One-carbon metabolism; formaldehyde assimilation via RuMP pathway; D-fructose 6-phosphate from D-ribulose 5-phosphate and formaldehyde: step 1/2.</text>
</comment>
<evidence type="ECO:0000313" key="10">
    <source>
        <dbReference type="Proteomes" id="UP000199300"/>
    </source>
</evidence>
<proteinExistence type="inferred from homology"/>
<evidence type="ECO:0000256" key="2">
    <source>
        <dbReference type="ARBA" id="ARBA00005014"/>
    </source>
</evidence>